<accession>W0E984</accession>
<dbReference type="PANTHER" id="PTHR34981:SF1">
    <property type="entry name" value="CELL DIVISION PROTEIN ZAPA"/>
    <property type="match status" value="1"/>
</dbReference>
<dbReference type="InterPro" id="IPR036192">
    <property type="entry name" value="Cell_div_ZapA-like_sf"/>
</dbReference>
<evidence type="ECO:0000256" key="5">
    <source>
        <dbReference type="ARBA" id="ARBA00023210"/>
    </source>
</evidence>
<evidence type="ECO:0000256" key="7">
    <source>
        <dbReference type="ARBA" id="ARBA00024910"/>
    </source>
</evidence>
<dbReference type="RefSeq" id="WP_006718940.1">
    <property type="nucleotide sequence ID" value="NZ_CP007032.1"/>
</dbReference>
<keyword evidence="4 10" id="KW-0132">Cell division</keyword>
<comment type="subunit">
    <text evidence="8">Homodimer. Interacts with FtsZ.</text>
</comment>
<gene>
    <name evidence="10" type="ORF">DESME_00650</name>
</gene>
<protein>
    <recommendedName>
        <fullName evidence="2">Cell division protein ZapA</fullName>
    </recommendedName>
    <alternativeName>
        <fullName evidence="9">Z ring-associated protein ZapA</fullName>
    </alternativeName>
</protein>
<dbReference type="GO" id="GO:0043093">
    <property type="term" value="P:FtsZ-dependent cytokinesis"/>
    <property type="evidence" value="ECO:0007669"/>
    <property type="project" value="TreeGrafter"/>
</dbReference>
<dbReference type="GO" id="GO:0032153">
    <property type="term" value="C:cell division site"/>
    <property type="evidence" value="ECO:0007669"/>
    <property type="project" value="TreeGrafter"/>
</dbReference>
<dbReference type="HOGENOM" id="CLU_116623_4_2_9"/>
<evidence type="ECO:0000313" key="10">
    <source>
        <dbReference type="EMBL" id="AHF05769.1"/>
    </source>
</evidence>
<dbReference type="EMBL" id="CP007032">
    <property type="protein sequence ID" value="AHF05769.1"/>
    <property type="molecule type" value="Genomic_DNA"/>
</dbReference>
<dbReference type="InterPro" id="IPR007838">
    <property type="entry name" value="Cell_div_ZapA-like"/>
</dbReference>
<organism evidence="10 11">
    <name type="scientific">Desulfitobacterium metallireducens DSM 15288</name>
    <dbReference type="NCBI Taxonomy" id="871968"/>
    <lineage>
        <taxon>Bacteria</taxon>
        <taxon>Bacillati</taxon>
        <taxon>Bacillota</taxon>
        <taxon>Clostridia</taxon>
        <taxon>Eubacteriales</taxon>
        <taxon>Desulfitobacteriaceae</taxon>
        <taxon>Desulfitobacterium</taxon>
    </lineage>
</organism>
<dbReference type="Proteomes" id="UP000010847">
    <property type="component" value="Chromosome"/>
</dbReference>
<dbReference type="AlphaFoldDB" id="W0E984"/>
<dbReference type="GO" id="GO:0000921">
    <property type="term" value="P:septin ring assembly"/>
    <property type="evidence" value="ECO:0007669"/>
    <property type="project" value="TreeGrafter"/>
</dbReference>
<dbReference type="GO" id="GO:0005829">
    <property type="term" value="C:cytosol"/>
    <property type="evidence" value="ECO:0007669"/>
    <property type="project" value="TreeGrafter"/>
</dbReference>
<dbReference type="STRING" id="871968.DESME_00650"/>
<evidence type="ECO:0000256" key="8">
    <source>
        <dbReference type="ARBA" id="ARBA00026068"/>
    </source>
</evidence>
<evidence type="ECO:0000256" key="9">
    <source>
        <dbReference type="ARBA" id="ARBA00033158"/>
    </source>
</evidence>
<evidence type="ECO:0000313" key="11">
    <source>
        <dbReference type="Proteomes" id="UP000010847"/>
    </source>
</evidence>
<dbReference type="OrthoDB" id="9808604at2"/>
<keyword evidence="11" id="KW-1185">Reference proteome</keyword>
<sequence>MSKEDGKVTVEIFGEKHVLRGTEDLEYIQKLAYKVDKKMRLTAQRFPRLAAHRIAILVALNLEDDLEKLREEQETLMEMLGEQSE</sequence>
<dbReference type="SUPFAM" id="SSF102829">
    <property type="entry name" value="Cell division protein ZapA-like"/>
    <property type="match status" value="1"/>
</dbReference>
<dbReference type="Pfam" id="PF05164">
    <property type="entry name" value="ZapA"/>
    <property type="match status" value="1"/>
</dbReference>
<keyword evidence="5" id="KW-0717">Septation</keyword>
<reference evidence="10 11" key="1">
    <citation type="submission" date="2013-12" db="EMBL/GenBank/DDBJ databases">
        <authorList>
            <consortium name="DOE Joint Genome Institute"/>
            <person name="Smidt H."/>
            <person name="Huntemann M."/>
            <person name="Han J."/>
            <person name="Chen A."/>
            <person name="Kyrpides N."/>
            <person name="Mavromatis K."/>
            <person name="Markowitz V."/>
            <person name="Palaniappan K."/>
            <person name="Ivanova N."/>
            <person name="Schaumberg A."/>
            <person name="Pati A."/>
            <person name="Liolios K."/>
            <person name="Nordberg H.P."/>
            <person name="Cantor M.N."/>
            <person name="Hua S.X."/>
            <person name="Woyke T."/>
        </authorList>
    </citation>
    <scope>NUCLEOTIDE SEQUENCE [LARGE SCALE GENOMIC DNA]</scope>
    <source>
        <strain evidence="11">DSM 15288</strain>
    </source>
</reference>
<dbReference type="GO" id="GO:0000917">
    <property type="term" value="P:division septum assembly"/>
    <property type="evidence" value="ECO:0007669"/>
    <property type="project" value="UniProtKB-KW"/>
</dbReference>
<evidence type="ECO:0000256" key="4">
    <source>
        <dbReference type="ARBA" id="ARBA00022618"/>
    </source>
</evidence>
<evidence type="ECO:0000256" key="1">
    <source>
        <dbReference type="ARBA" id="ARBA00004496"/>
    </source>
</evidence>
<evidence type="ECO:0000256" key="2">
    <source>
        <dbReference type="ARBA" id="ARBA00015195"/>
    </source>
</evidence>
<dbReference type="Gene3D" id="6.10.250.790">
    <property type="match status" value="1"/>
</dbReference>
<comment type="subcellular location">
    <subcellularLocation>
        <location evidence="1">Cytoplasm</location>
    </subcellularLocation>
</comment>
<evidence type="ECO:0000256" key="6">
    <source>
        <dbReference type="ARBA" id="ARBA00023306"/>
    </source>
</evidence>
<proteinExistence type="predicted"/>
<dbReference type="InterPro" id="IPR053712">
    <property type="entry name" value="Bac_CellDiv_Activator"/>
</dbReference>
<comment type="function">
    <text evidence="7">Activator of cell division through the inhibition of FtsZ GTPase activity, therefore promoting FtsZ assembly into bundles of protofilaments necessary for the formation of the division Z ring. It is recruited early at mid-cell but it is not essential for cell division.</text>
</comment>
<dbReference type="eggNOG" id="COG3027">
    <property type="taxonomic scope" value="Bacteria"/>
</dbReference>
<dbReference type="PANTHER" id="PTHR34981">
    <property type="entry name" value="CELL DIVISION PROTEIN ZAPA"/>
    <property type="match status" value="1"/>
</dbReference>
<evidence type="ECO:0000256" key="3">
    <source>
        <dbReference type="ARBA" id="ARBA00022490"/>
    </source>
</evidence>
<name>W0E984_9FIRM</name>
<dbReference type="KEGG" id="dmt:DESME_00650"/>
<dbReference type="GO" id="GO:0030428">
    <property type="term" value="C:cell septum"/>
    <property type="evidence" value="ECO:0007669"/>
    <property type="project" value="TreeGrafter"/>
</dbReference>
<keyword evidence="6" id="KW-0131">Cell cycle</keyword>
<keyword evidence="3" id="KW-0963">Cytoplasm</keyword>